<dbReference type="Gene3D" id="1.10.246.130">
    <property type="match status" value="1"/>
</dbReference>
<evidence type="ECO:0000256" key="3">
    <source>
        <dbReference type="ARBA" id="ARBA00009381"/>
    </source>
</evidence>
<dbReference type="PANTHER" id="PTHR43199:SF1">
    <property type="entry name" value="GLUTATHIONE HYDROLASE PROENZYME"/>
    <property type="match status" value="1"/>
</dbReference>
<dbReference type="RefSeq" id="WP_380859385.1">
    <property type="nucleotide sequence ID" value="NZ_JBHRXV010000004.1"/>
</dbReference>
<dbReference type="Gene3D" id="3.60.20.40">
    <property type="match status" value="1"/>
</dbReference>
<proteinExistence type="inferred from homology"/>
<dbReference type="InterPro" id="IPR043137">
    <property type="entry name" value="GGT_ssub_C"/>
</dbReference>
<evidence type="ECO:0000256" key="5">
    <source>
        <dbReference type="ARBA" id="ARBA00022801"/>
    </source>
</evidence>
<gene>
    <name evidence="11" type="primary">ggt</name>
    <name evidence="11" type="ORF">ACFOMD_07805</name>
</gene>
<evidence type="ECO:0000256" key="10">
    <source>
        <dbReference type="SAM" id="SignalP"/>
    </source>
</evidence>
<reference evidence="12" key="1">
    <citation type="journal article" date="2019" name="Int. J. Syst. Evol. Microbiol.">
        <title>The Global Catalogue of Microorganisms (GCM) 10K type strain sequencing project: providing services to taxonomists for standard genome sequencing and annotation.</title>
        <authorList>
            <consortium name="The Broad Institute Genomics Platform"/>
            <consortium name="The Broad Institute Genome Sequencing Center for Infectious Disease"/>
            <person name="Wu L."/>
            <person name="Ma J."/>
        </authorList>
    </citation>
    <scope>NUCLEOTIDE SEQUENCE [LARGE SCALE GENOMIC DNA]</scope>
    <source>
        <strain evidence="12">KCTC 42644</strain>
    </source>
</reference>
<comment type="pathway">
    <text evidence="9">Sulfur metabolism; glutathione metabolism.</text>
</comment>
<dbReference type="GO" id="GO:0103068">
    <property type="term" value="F:leukotriene C4 gamma-glutamyl transferase activity"/>
    <property type="evidence" value="ECO:0007669"/>
    <property type="project" value="UniProtKB-EC"/>
</dbReference>
<evidence type="ECO:0000313" key="12">
    <source>
        <dbReference type="Proteomes" id="UP001595615"/>
    </source>
</evidence>
<evidence type="ECO:0000256" key="7">
    <source>
        <dbReference type="ARBA" id="ARBA00023315"/>
    </source>
</evidence>
<keyword evidence="5 9" id="KW-0378">Hydrolase</keyword>
<dbReference type="Pfam" id="PF01019">
    <property type="entry name" value="G_glu_transpept"/>
    <property type="match status" value="1"/>
</dbReference>
<dbReference type="Proteomes" id="UP001595615">
    <property type="component" value="Unassembled WGS sequence"/>
</dbReference>
<comment type="catalytic activity">
    <reaction evidence="2 9">
        <text>glutathione + H2O = L-cysteinylglycine + L-glutamate</text>
        <dbReference type="Rhea" id="RHEA:28807"/>
        <dbReference type="ChEBI" id="CHEBI:15377"/>
        <dbReference type="ChEBI" id="CHEBI:29985"/>
        <dbReference type="ChEBI" id="CHEBI:57925"/>
        <dbReference type="ChEBI" id="CHEBI:61694"/>
        <dbReference type="EC" id="3.4.19.13"/>
    </reaction>
</comment>
<comment type="catalytic activity">
    <reaction evidence="1 9">
        <text>an S-substituted glutathione + H2O = an S-substituted L-cysteinylglycine + L-glutamate</text>
        <dbReference type="Rhea" id="RHEA:59468"/>
        <dbReference type="ChEBI" id="CHEBI:15377"/>
        <dbReference type="ChEBI" id="CHEBI:29985"/>
        <dbReference type="ChEBI" id="CHEBI:90779"/>
        <dbReference type="ChEBI" id="CHEBI:143103"/>
        <dbReference type="EC" id="3.4.19.13"/>
    </reaction>
</comment>
<evidence type="ECO:0000256" key="6">
    <source>
        <dbReference type="ARBA" id="ARBA00023145"/>
    </source>
</evidence>
<comment type="subunit">
    <text evidence="9">This enzyme consists of two polypeptide chains, which are synthesized in precursor form from a single polypeptide.</text>
</comment>
<keyword evidence="7 9" id="KW-0012">Acyltransferase</keyword>
<evidence type="ECO:0000313" key="11">
    <source>
        <dbReference type="EMBL" id="MFC3712468.1"/>
    </source>
</evidence>
<comment type="PTM">
    <text evidence="9">Cleaved by autocatalysis into a large and a small subunit.</text>
</comment>
<dbReference type="InterPro" id="IPR029055">
    <property type="entry name" value="Ntn_hydrolases_N"/>
</dbReference>
<dbReference type="PRINTS" id="PR01210">
    <property type="entry name" value="GGTRANSPTASE"/>
</dbReference>
<name>A0ABV7XB50_9SPHN</name>
<dbReference type="SUPFAM" id="SSF56235">
    <property type="entry name" value="N-terminal nucleophile aminohydrolases (Ntn hydrolases)"/>
    <property type="match status" value="1"/>
</dbReference>
<evidence type="ECO:0000256" key="4">
    <source>
        <dbReference type="ARBA" id="ARBA00022679"/>
    </source>
</evidence>
<keyword evidence="4 9" id="KW-0808">Transferase</keyword>
<dbReference type="NCBIfam" id="TIGR00066">
    <property type="entry name" value="g_glut_trans"/>
    <property type="match status" value="1"/>
</dbReference>
<accession>A0ABV7XB50</accession>
<dbReference type="InterPro" id="IPR043138">
    <property type="entry name" value="GGT_lsub"/>
</dbReference>
<organism evidence="11 12">
    <name type="scientific">Sphingoaurantiacus capsulatus</name>
    <dbReference type="NCBI Taxonomy" id="1771310"/>
    <lineage>
        <taxon>Bacteria</taxon>
        <taxon>Pseudomonadati</taxon>
        <taxon>Pseudomonadota</taxon>
        <taxon>Alphaproteobacteria</taxon>
        <taxon>Sphingomonadales</taxon>
        <taxon>Sphingosinicellaceae</taxon>
        <taxon>Sphingoaurantiacus</taxon>
    </lineage>
</organism>
<sequence length="576" mass="59658">MRIASRLLPLLLLAACSTTTIAERPSAAPSSIGAAVSAADPRAAEAGREILAKGGSAVDAAAAVMLALTVVEPQSSGIGGGSFIVVHDAKTGLATYDGREEAPSSATPKWFLDAAGKAPASFDAARAGGRSVGVPGNIANIALAHKQHGKLPWAAIFQPAIKLARDGFAITPRFHGVLESYRSFLSSSPEAQLLYYQADGTPKPLGATVYNPALASFLSDVAEHGPEHFYRGKAAERLVAAVRSSPRSQSTMTVADVAAYESRPRAPVCGQYRTYKVCGMGPPSSGGPAVYAILKQLERFDLPAMKRSDATTWHLISESMRLAYADRAQWIADPDHTPVPTAGLMSDSYMTERSSLIAADKRMATAPAGNPPGAMNIASAPDTEVAGTSSLSVADAAGNVVAMTSTIEAPFGSGVLVDGYVLNNELTDFNLVPDVDGVPTANRVQPGKRPRSSMAPMIAYDAAGKPVLSIGAAGGATIIAQVAKAMIGVLDWKMSVQDAIAMPQVVAMGDLVRLEKGTDLEALAPALTAMGHKVQITGLPLKANGVELAPQGWRGGADPRSEGESLAFGQALLEPK</sequence>
<dbReference type="EC" id="3.4.19.13" evidence="9"/>
<protein>
    <recommendedName>
        <fullName evidence="9">Glutathione hydrolase proenzyme</fullName>
        <ecNumber evidence="9">2.3.2.2</ecNumber>
        <ecNumber evidence="9">3.4.19.13</ecNumber>
    </recommendedName>
    <component>
        <recommendedName>
            <fullName evidence="9">Glutathione hydrolase large chain</fullName>
        </recommendedName>
    </component>
    <component>
        <recommendedName>
            <fullName evidence="9">Glutathione hydrolase small chain</fullName>
        </recommendedName>
    </component>
</protein>
<comment type="catalytic activity">
    <reaction evidence="8 9">
        <text>an N-terminal (5-L-glutamyl)-[peptide] + an alpha-amino acid = 5-L-glutamyl amino acid + an N-terminal L-alpha-aminoacyl-[peptide]</text>
        <dbReference type="Rhea" id="RHEA:23904"/>
        <dbReference type="Rhea" id="RHEA-COMP:9780"/>
        <dbReference type="Rhea" id="RHEA-COMP:9795"/>
        <dbReference type="ChEBI" id="CHEBI:77644"/>
        <dbReference type="ChEBI" id="CHEBI:78597"/>
        <dbReference type="ChEBI" id="CHEBI:78599"/>
        <dbReference type="ChEBI" id="CHEBI:78608"/>
        <dbReference type="EC" id="2.3.2.2"/>
    </reaction>
</comment>
<dbReference type="PANTHER" id="PTHR43199">
    <property type="entry name" value="GLUTATHIONE HYDROLASE"/>
    <property type="match status" value="1"/>
</dbReference>
<keyword evidence="6 9" id="KW-0865">Zymogen</keyword>
<feature type="signal peptide" evidence="10">
    <location>
        <begin position="1"/>
        <end position="22"/>
    </location>
</feature>
<evidence type="ECO:0000256" key="1">
    <source>
        <dbReference type="ARBA" id="ARBA00001049"/>
    </source>
</evidence>
<keyword evidence="12" id="KW-1185">Reference proteome</keyword>
<dbReference type="EC" id="2.3.2.2" evidence="9"/>
<dbReference type="InterPro" id="IPR051792">
    <property type="entry name" value="GGT_bact"/>
</dbReference>
<keyword evidence="10" id="KW-0732">Signal</keyword>
<comment type="similarity">
    <text evidence="3 9">Belongs to the gamma-glutamyltransferase family.</text>
</comment>
<comment type="caution">
    <text evidence="11">The sequence shown here is derived from an EMBL/GenBank/DDBJ whole genome shotgun (WGS) entry which is preliminary data.</text>
</comment>
<evidence type="ECO:0000256" key="2">
    <source>
        <dbReference type="ARBA" id="ARBA00001089"/>
    </source>
</evidence>
<dbReference type="InterPro" id="IPR000101">
    <property type="entry name" value="GGT_peptidase"/>
</dbReference>
<evidence type="ECO:0000256" key="8">
    <source>
        <dbReference type="ARBA" id="ARBA00047417"/>
    </source>
</evidence>
<feature type="chain" id="PRO_5046045088" description="Glutathione hydrolase proenzyme" evidence="10">
    <location>
        <begin position="23"/>
        <end position="576"/>
    </location>
</feature>
<evidence type="ECO:0000256" key="9">
    <source>
        <dbReference type="RuleBase" id="RU368036"/>
    </source>
</evidence>
<keyword evidence="9" id="KW-0317">Glutathione biosynthesis</keyword>
<dbReference type="EMBL" id="JBHRXV010000004">
    <property type="protein sequence ID" value="MFC3712468.1"/>
    <property type="molecule type" value="Genomic_DNA"/>
</dbReference>